<dbReference type="KEGG" id="dre:101884625"/>
<dbReference type="PANTHER" id="PTHR34589">
    <property type="entry name" value="SIMILAR TO RIKEN CDNA 2700081O15"/>
    <property type="match status" value="1"/>
</dbReference>
<keyword evidence="3" id="KW-1185">Reference proteome</keyword>
<gene>
    <name evidence="4 5 6" type="primary">si:dkey-28a3.2</name>
</gene>
<evidence type="ECO:0000259" key="2">
    <source>
        <dbReference type="Pfam" id="PF18658"/>
    </source>
</evidence>
<feature type="region of interest" description="Disordered" evidence="1">
    <location>
        <begin position="598"/>
        <end position="626"/>
    </location>
</feature>
<feature type="compositionally biased region" description="Polar residues" evidence="1">
    <location>
        <begin position="876"/>
        <end position="898"/>
    </location>
</feature>
<dbReference type="OrthoDB" id="8962639at2759"/>
<feature type="compositionally biased region" description="Low complexity" evidence="1">
    <location>
        <begin position="609"/>
        <end position="626"/>
    </location>
</feature>
<dbReference type="AlphaFoldDB" id="A0A8M3AU01"/>
<dbReference type="InterPro" id="IPR040647">
    <property type="entry name" value="SPIN-DOC_Znf-C2H2"/>
</dbReference>
<reference evidence="4 5" key="1">
    <citation type="submission" date="2025-08" db="UniProtKB">
        <authorList>
            <consortium name="RefSeq"/>
        </authorList>
    </citation>
    <scope>IDENTIFICATION</scope>
    <source>
        <strain evidence="4 5">Tuebingen</strain>
        <tissue evidence="4 5">Fibroblasts and whole tissue</tissue>
    </source>
</reference>
<feature type="compositionally biased region" description="Basic and acidic residues" evidence="1">
    <location>
        <begin position="915"/>
        <end position="930"/>
    </location>
</feature>
<feature type="region of interest" description="Disordered" evidence="1">
    <location>
        <begin position="870"/>
        <end position="944"/>
    </location>
</feature>
<dbReference type="GeneID" id="101884625"/>
<protein>
    <submittedName>
        <fullName evidence="4 5">Uncharacterized protein si:dkey-28a3.2 isoform X1</fullName>
    </submittedName>
</protein>
<proteinExistence type="predicted"/>
<dbReference type="OMA" id="KREYWRV"/>
<evidence type="ECO:0000313" key="3">
    <source>
        <dbReference type="Proteomes" id="UP000000437"/>
    </source>
</evidence>
<name>A0A8M3AU01_DANRE</name>
<dbReference type="PANTHER" id="PTHR34589:SF2">
    <property type="entry name" value="ZINC FINGER TRANSLOCATION-ASSOCIATED PROTEIN"/>
    <property type="match status" value="1"/>
</dbReference>
<dbReference type="Pfam" id="PF18658">
    <property type="entry name" value="zf-C2H2_12"/>
    <property type="match status" value="1"/>
</dbReference>
<evidence type="ECO:0000313" key="4">
    <source>
        <dbReference type="RefSeq" id="XP_009301277.2"/>
    </source>
</evidence>
<evidence type="ECO:0000313" key="5">
    <source>
        <dbReference type="RefSeq" id="XP_009301278.2"/>
    </source>
</evidence>
<accession>A0A0R4IFW6</accession>
<dbReference type="GO" id="GO:0045892">
    <property type="term" value="P:negative regulation of DNA-templated transcription"/>
    <property type="evidence" value="ECO:0000318"/>
    <property type="project" value="GO_Central"/>
</dbReference>
<dbReference type="ZFIN" id="ZDB-GENE-141216-60">
    <property type="gene designation" value="si:dkey-28a3.2"/>
</dbReference>
<dbReference type="Proteomes" id="UP000000437">
    <property type="component" value="Chromosome 7"/>
</dbReference>
<evidence type="ECO:0000313" key="6">
    <source>
        <dbReference type="ZFIN" id="ZDB-GENE-141216-60"/>
    </source>
</evidence>
<feature type="domain" description="SPIN-DOC-like zinc-finger" evidence="2">
    <location>
        <begin position="993"/>
        <end position="1056"/>
    </location>
</feature>
<evidence type="ECO:0000256" key="1">
    <source>
        <dbReference type="SAM" id="MobiDB-lite"/>
    </source>
</evidence>
<organism evidence="3 4">
    <name type="scientific">Danio rerio</name>
    <name type="common">Zebrafish</name>
    <name type="synonym">Brachydanio rerio</name>
    <dbReference type="NCBI Taxonomy" id="7955"/>
    <lineage>
        <taxon>Eukaryota</taxon>
        <taxon>Metazoa</taxon>
        <taxon>Chordata</taxon>
        <taxon>Craniata</taxon>
        <taxon>Vertebrata</taxon>
        <taxon>Euteleostomi</taxon>
        <taxon>Actinopterygii</taxon>
        <taxon>Neopterygii</taxon>
        <taxon>Teleostei</taxon>
        <taxon>Ostariophysi</taxon>
        <taxon>Cypriniformes</taxon>
        <taxon>Danionidae</taxon>
        <taxon>Danioninae</taxon>
        <taxon>Danio</taxon>
    </lineage>
</organism>
<sequence length="1072" mass="120907">MSRKTTSKRHYKPSSEIDDAALARKREYWRSKKREQRARKSSAKKKIGDENLRLCRSVGRHEPFVQIPRVSCGLPLRNCDVSCKLEEAEVSKNSFNSGLLVSERNVASVPCQNDRWFQKTKLNHVLPQNIQKTSTNSMKGSKNITRSSNTDAKTVETSNPTSHLAPTTCLELYPMRTGAQKTGASTLNGKQLAMCPQKQASVVLPVHSNQNCLKTLNISKCKAYEILNSHKTKRRTGAFASKHNAGVTMTEEETAAKRREIWRIKKREQRAKLAARLAREGEGSLGKALPSCVGITHALSPAYSKALRGINFNSVNPICINQQPSGAKLYSFRTRKQQIQGTKLNHASLSSCILQPSSRVIQPLNKSKVPTFAHTQTRQKQMRKSFLGASRFESPEDQHARQKEYWRIKKREQRARLAMVMKARLKERDTVKHQMRSHHASVKQMCVQTSKASALGSSSQTIGGFIRDDRTMMGSISKGSPEASLSVSYNFSCTKRIVKSKVGSLLYSYAQPATKLVSPQCSFSTNPHQGSLVKSRLARDAVKSSTSITNQPETLTEEERITRLREYWRIKKREQRAKRAARLRNGLLRSKVLVLKQREQNKKSNQRHIITSSVSTTVCEFSTTTPTPIKEEHVYPSINAVFSIPEMNPCIGAKETPADPPTAVDHQDTTLQAVASMKKLLEELVGTPKDNAIEMHVKSENEPVQLTEDTKPDITLQQDVLECDISAETSFKVVKMSPRASSLEDTSHHKSHNVCEEVADESSTFSPEAQCGSMKKFNDDRADLMMSYPLEALQEQGLGESDELQRKREYWRLMKRQQRARKANKEAAICRLALQTPTKKQPSTTVMRDISQDTSTCRLFPCQKRARRCTKPVAGLQTQSSNKSRTNRSQITATPNPQEDSEEVIRRRRMQWRIKKQEQRARKAESERKLHQMMATPHSQATQGQNTSSFCSAVVQSKNSENPNCSDVSCQTALKEEESSFALNAATERHLSQAQWRNVYLMDLDPVIPLLVCMVCGEQQYSVSVEGVKAHIEEVHPHTLSLGDLEHRGILNAWDKQVALREHFITHQLQQQ</sequence>
<dbReference type="AGR" id="ZFIN:ZDB-GENE-141216-60"/>
<dbReference type="RefSeq" id="XP_009301278.2">
    <property type="nucleotide sequence ID" value="XM_009303003.5"/>
</dbReference>
<dbReference type="GeneTree" id="ENSGT00650000094910"/>
<dbReference type="InterPro" id="IPR052675">
    <property type="entry name" value="ZnF_transloc-Spindlin_int"/>
</dbReference>
<accession>A0A8M3AU01</accession>
<dbReference type="RefSeq" id="XP_009301277.2">
    <property type="nucleotide sequence ID" value="XM_009303002.5"/>
</dbReference>
<feature type="region of interest" description="Disordered" evidence="1">
    <location>
        <begin position="133"/>
        <end position="152"/>
    </location>
</feature>